<dbReference type="OrthoDB" id="1331793at2"/>
<evidence type="ECO:0000313" key="2">
    <source>
        <dbReference type="Proteomes" id="UP000239068"/>
    </source>
</evidence>
<comment type="caution">
    <text evidence="1">The sequence shown here is derived from an EMBL/GenBank/DDBJ whole genome shotgun (WGS) entry which is preliminary data.</text>
</comment>
<keyword evidence="2" id="KW-1185">Reference proteome</keyword>
<accession>A0A2S7WYF2</accession>
<protein>
    <submittedName>
        <fullName evidence="1">Uncharacterized protein</fullName>
    </submittedName>
</protein>
<dbReference type="RefSeq" id="WP_105021166.1">
    <property type="nucleotide sequence ID" value="NZ_MSCM01000001.1"/>
</dbReference>
<organism evidence="1 2">
    <name type="scientific">Polaribacter glomeratus</name>
    <dbReference type="NCBI Taxonomy" id="102"/>
    <lineage>
        <taxon>Bacteria</taxon>
        <taxon>Pseudomonadati</taxon>
        <taxon>Bacteroidota</taxon>
        <taxon>Flavobacteriia</taxon>
        <taxon>Flavobacteriales</taxon>
        <taxon>Flavobacteriaceae</taxon>
    </lineage>
</organism>
<reference evidence="1 2" key="1">
    <citation type="submission" date="2016-12" db="EMBL/GenBank/DDBJ databases">
        <title>Trade-off between light-utilization and light-protection in marine flavobacteria.</title>
        <authorList>
            <person name="Kumagai Y."/>
            <person name="Yoshizawa S."/>
            <person name="Kogure K."/>
            <person name="Iwasaki W."/>
        </authorList>
    </citation>
    <scope>NUCLEOTIDE SEQUENCE [LARGE SCALE GENOMIC DNA]</scope>
    <source>
        <strain evidence="1 2">ATCC 43844</strain>
    </source>
</reference>
<name>A0A2S7WYF2_9FLAO</name>
<gene>
    <name evidence="1" type="ORF">BTO16_08510</name>
</gene>
<evidence type="ECO:0000313" key="1">
    <source>
        <dbReference type="EMBL" id="PQJ82614.1"/>
    </source>
</evidence>
<sequence length="328" mass="38891">MENKYPKIANIKLKISVSCSEENKEIIKLYWELKGIELSNSPRQIKEQFKLSQSELTKLNTTYSKVLLYLFCSNCNSYEKHEAKSQSRFNEAIKKQNNRYSTDFKCSYCEEEEVEALKIQKIKKHNDLLLKLDAAIENKNWKRLSNFEKLLLGNCLIMDFYHLKKHYGGLLGHHKFIELIRALENIEDQYLILLDRDSFNNYITNYRYVSRLREYKEEIIFVEEEIDNSIDYDKETNTLKLKLTITENQQYPDSPKFSGVVKFKERIVIEPNVDYVFGLWQRANNNLYLTLTPQENIDILPTQKRISKLPISVQKAVTDFLNNMSKNF</sequence>
<proteinExistence type="predicted"/>
<dbReference type="Proteomes" id="UP000239068">
    <property type="component" value="Unassembled WGS sequence"/>
</dbReference>
<dbReference type="EMBL" id="MSCM01000001">
    <property type="protein sequence ID" value="PQJ82614.1"/>
    <property type="molecule type" value="Genomic_DNA"/>
</dbReference>
<dbReference type="AlphaFoldDB" id="A0A2S7WYF2"/>